<sequence>MAVFACARCDAVLTAPVSQVVLPDHTHQTWGNGVLLPVLMEAGTYAVDPEPSGQPWRLWNEIGADEAEARGVYAPVHSLSFGAPGAIVIAPGDAHGTVLIPEQCAGYCCGLDGGDGPNLACARCGQAVATRVDDCSLWQAVWLAPQAVRRLPADDSTHRTADWETLTQERRSTPPIEPSGRWSMRWEAAVGAALAHLLAVSAGTPVAVPDGLIADTFGHALDALLPAGPPTKRVALAGPGLPAPASDIVLVPRHPQTGKAWQSSGTADIVPLATDVWMHLAFPHEGLPLPATGRMPDGVLRDDPLPLRPRGLFRPDSEVFLDTLARLPAVREPWLRGIYDRVKKFPRPRPF</sequence>
<organism evidence="1 2">
    <name type="scientific">Streptomyces blastmyceticus</name>
    <dbReference type="NCBI Taxonomy" id="68180"/>
    <lineage>
        <taxon>Bacteria</taxon>
        <taxon>Bacillati</taxon>
        <taxon>Actinomycetota</taxon>
        <taxon>Actinomycetes</taxon>
        <taxon>Kitasatosporales</taxon>
        <taxon>Streptomycetaceae</taxon>
        <taxon>Streptomyces</taxon>
    </lineage>
</organism>
<gene>
    <name evidence="1" type="ORF">GCM10010319_00600</name>
</gene>
<evidence type="ECO:0000313" key="2">
    <source>
        <dbReference type="Proteomes" id="UP001500063"/>
    </source>
</evidence>
<keyword evidence="2" id="KW-1185">Reference proteome</keyword>
<dbReference type="RefSeq" id="WP_344114841.1">
    <property type="nucleotide sequence ID" value="NZ_BAAABW010000001.1"/>
</dbReference>
<evidence type="ECO:0000313" key="1">
    <source>
        <dbReference type="EMBL" id="GAA0328515.1"/>
    </source>
</evidence>
<protein>
    <submittedName>
        <fullName evidence="1">Uncharacterized protein</fullName>
    </submittedName>
</protein>
<comment type="caution">
    <text evidence="1">The sequence shown here is derived from an EMBL/GenBank/DDBJ whole genome shotgun (WGS) entry which is preliminary data.</text>
</comment>
<accession>A0ABP3FWP6</accession>
<reference evidence="2" key="1">
    <citation type="journal article" date="2019" name="Int. J. Syst. Evol. Microbiol.">
        <title>The Global Catalogue of Microorganisms (GCM) 10K type strain sequencing project: providing services to taxonomists for standard genome sequencing and annotation.</title>
        <authorList>
            <consortium name="The Broad Institute Genomics Platform"/>
            <consortium name="The Broad Institute Genome Sequencing Center for Infectious Disease"/>
            <person name="Wu L."/>
            <person name="Ma J."/>
        </authorList>
    </citation>
    <scope>NUCLEOTIDE SEQUENCE [LARGE SCALE GENOMIC DNA]</scope>
    <source>
        <strain evidence="2">JCM 4565</strain>
    </source>
</reference>
<dbReference type="EMBL" id="BAAABW010000001">
    <property type="protein sequence ID" value="GAA0328515.1"/>
    <property type="molecule type" value="Genomic_DNA"/>
</dbReference>
<proteinExistence type="predicted"/>
<dbReference type="Proteomes" id="UP001500063">
    <property type="component" value="Unassembled WGS sequence"/>
</dbReference>
<name>A0ABP3FWP6_9ACTN</name>